<dbReference type="EMBL" id="MU865944">
    <property type="protein sequence ID" value="KAK4448160.1"/>
    <property type="molecule type" value="Genomic_DNA"/>
</dbReference>
<organism evidence="2 3">
    <name type="scientific">Podospora aff. communis PSN243</name>
    <dbReference type="NCBI Taxonomy" id="3040156"/>
    <lineage>
        <taxon>Eukaryota</taxon>
        <taxon>Fungi</taxon>
        <taxon>Dikarya</taxon>
        <taxon>Ascomycota</taxon>
        <taxon>Pezizomycotina</taxon>
        <taxon>Sordariomycetes</taxon>
        <taxon>Sordariomycetidae</taxon>
        <taxon>Sordariales</taxon>
        <taxon>Podosporaceae</taxon>
        <taxon>Podospora</taxon>
    </lineage>
</organism>
<evidence type="ECO:0000313" key="3">
    <source>
        <dbReference type="Proteomes" id="UP001321760"/>
    </source>
</evidence>
<sequence length="246" mass="26548">MRSETFSARTGGLSWSRDGGGPPERGGSGNQRRGLRAASSAANAHTPAACCVLVAASPLAALQFRFLPTADIPSPPPRPPKTGTQFTGLSRKLHRGHFRFELWPCCWKVVLPRPSSFIRRREHRRTGLGIPGSQNPTIPNCTSCSPNRLVRRRPGAGLPIADGDQTTVGGRSMGRRTRRRVADGFLECLEAWVRFGVPVILQSLPSSSCAAACNQRDPLRSVILCAPGIDELLPWLAGGTGHNSEW</sequence>
<dbReference type="AlphaFoldDB" id="A0AAV9GL71"/>
<dbReference type="Proteomes" id="UP001321760">
    <property type="component" value="Unassembled WGS sequence"/>
</dbReference>
<comment type="caution">
    <text evidence="2">The sequence shown here is derived from an EMBL/GenBank/DDBJ whole genome shotgun (WGS) entry which is preliminary data.</text>
</comment>
<keyword evidence="3" id="KW-1185">Reference proteome</keyword>
<gene>
    <name evidence="2" type="ORF">QBC34DRAFT_407544</name>
</gene>
<feature type="region of interest" description="Disordered" evidence="1">
    <location>
        <begin position="155"/>
        <end position="174"/>
    </location>
</feature>
<reference evidence="2" key="1">
    <citation type="journal article" date="2023" name="Mol. Phylogenet. Evol.">
        <title>Genome-scale phylogeny and comparative genomics of the fungal order Sordariales.</title>
        <authorList>
            <person name="Hensen N."/>
            <person name="Bonometti L."/>
            <person name="Westerberg I."/>
            <person name="Brannstrom I.O."/>
            <person name="Guillou S."/>
            <person name="Cros-Aarteil S."/>
            <person name="Calhoun S."/>
            <person name="Haridas S."/>
            <person name="Kuo A."/>
            <person name="Mondo S."/>
            <person name="Pangilinan J."/>
            <person name="Riley R."/>
            <person name="LaButti K."/>
            <person name="Andreopoulos B."/>
            <person name="Lipzen A."/>
            <person name="Chen C."/>
            <person name="Yan M."/>
            <person name="Daum C."/>
            <person name="Ng V."/>
            <person name="Clum A."/>
            <person name="Steindorff A."/>
            <person name="Ohm R.A."/>
            <person name="Martin F."/>
            <person name="Silar P."/>
            <person name="Natvig D.O."/>
            <person name="Lalanne C."/>
            <person name="Gautier V."/>
            <person name="Ament-Velasquez S.L."/>
            <person name="Kruys A."/>
            <person name="Hutchinson M.I."/>
            <person name="Powell A.J."/>
            <person name="Barry K."/>
            <person name="Miller A.N."/>
            <person name="Grigoriev I.V."/>
            <person name="Debuchy R."/>
            <person name="Gladieux P."/>
            <person name="Hiltunen Thoren M."/>
            <person name="Johannesson H."/>
        </authorList>
    </citation>
    <scope>NUCLEOTIDE SEQUENCE</scope>
    <source>
        <strain evidence="2">PSN243</strain>
    </source>
</reference>
<reference evidence="2" key="2">
    <citation type="submission" date="2023-05" db="EMBL/GenBank/DDBJ databases">
        <authorList>
            <consortium name="Lawrence Berkeley National Laboratory"/>
            <person name="Steindorff A."/>
            <person name="Hensen N."/>
            <person name="Bonometti L."/>
            <person name="Westerberg I."/>
            <person name="Brannstrom I.O."/>
            <person name="Guillou S."/>
            <person name="Cros-Aarteil S."/>
            <person name="Calhoun S."/>
            <person name="Haridas S."/>
            <person name="Kuo A."/>
            <person name="Mondo S."/>
            <person name="Pangilinan J."/>
            <person name="Riley R."/>
            <person name="Labutti K."/>
            <person name="Andreopoulos B."/>
            <person name="Lipzen A."/>
            <person name="Chen C."/>
            <person name="Yanf M."/>
            <person name="Daum C."/>
            <person name="Ng V."/>
            <person name="Clum A."/>
            <person name="Ohm R."/>
            <person name="Martin F."/>
            <person name="Silar P."/>
            <person name="Natvig D."/>
            <person name="Lalanne C."/>
            <person name="Gautier V."/>
            <person name="Ament-Velasquez S.L."/>
            <person name="Kruys A."/>
            <person name="Hutchinson M.I."/>
            <person name="Powell A.J."/>
            <person name="Barry K."/>
            <person name="Miller A.N."/>
            <person name="Grigoriev I.V."/>
            <person name="Debuchy R."/>
            <person name="Gladieux P."/>
            <person name="Thoren M.H."/>
            <person name="Johannesson H."/>
        </authorList>
    </citation>
    <scope>NUCLEOTIDE SEQUENCE</scope>
    <source>
        <strain evidence="2">PSN243</strain>
    </source>
</reference>
<name>A0AAV9GL71_9PEZI</name>
<feature type="compositionally biased region" description="Gly residues" evidence="1">
    <location>
        <begin position="18"/>
        <end position="29"/>
    </location>
</feature>
<evidence type="ECO:0000256" key="1">
    <source>
        <dbReference type="SAM" id="MobiDB-lite"/>
    </source>
</evidence>
<evidence type="ECO:0000313" key="2">
    <source>
        <dbReference type="EMBL" id="KAK4448160.1"/>
    </source>
</evidence>
<protein>
    <submittedName>
        <fullName evidence="2">Uncharacterized protein</fullName>
    </submittedName>
</protein>
<proteinExistence type="predicted"/>
<accession>A0AAV9GL71</accession>
<feature type="region of interest" description="Disordered" evidence="1">
    <location>
        <begin position="1"/>
        <end position="39"/>
    </location>
</feature>